<organism evidence="1 2">
    <name type="scientific">Streptococcus oralis</name>
    <dbReference type="NCBI Taxonomy" id="1303"/>
    <lineage>
        <taxon>Bacteria</taxon>
        <taxon>Bacillati</taxon>
        <taxon>Bacillota</taxon>
        <taxon>Bacilli</taxon>
        <taxon>Lactobacillales</taxon>
        <taxon>Streptococcaceae</taxon>
        <taxon>Streptococcus</taxon>
    </lineage>
</organism>
<dbReference type="EMBL" id="JAUONQ010000009">
    <property type="protein sequence ID" value="MDO6348560.1"/>
    <property type="molecule type" value="Genomic_DNA"/>
</dbReference>
<reference evidence="1" key="1">
    <citation type="submission" date="2023-07" db="EMBL/GenBank/DDBJ databases">
        <title>Whole Genome Sequencing of Colonoscopy isolates.</title>
        <authorList>
            <person name="Surve S.V."/>
            <person name="Valls R.A."/>
            <person name="Barrak K.E."/>
            <person name="Gardner T.B."/>
            <person name="O'Toole G.A."/>
        </authorList>
    </citation>
    <scope>NUCLEOTIDE SEQUENCE</scope>
    <source>
        <strain evidence="1">GP0012</strain>
    </source>
</reference>
<comment type="caution">
    <text evidence="1">The sequence shown here is derived from an EMBL/GenBank/DDBJ whole genome shotgun (WGS) entry which is preliminary data.</text>
</comment>
<dbReference type="Proteomes" id="UP001170022">
    <property type="component" value="Unassembled WGS sequence"/>
</dbReference>
<dbReference type="AlphaFoldDB" id="A0AAW7W8X9"/>
<name>A0AAW7W8X9_STROR</name>
<dbReference type="Pfam" id="PF07104">
    <property type="entry name" value="DUF1366"/>
    <property type="match status" value="1"/>
</dbReference>
<accession>A0AAW7W8X9</accession>
<sequence length="201" mass="22115">MKLEYGAKSQEFDASGTASATKVTLVNADGAIVPILLPADKIGLSNTELFELALESLYEENFPNRAENEKFSKVAQELQKNKEMATKVEQAATENKENLDTVSAITEVLIALAISQNGGMPTYAYNKVAGFIKPLVKSTRYGNGDIVAMPYPFDTNPKWPSGTKTIFKFQMQATEGYTYKEQSLAEMLQQGVLTVVMPRIE</sequence>
<gene>
    <name evidence="1" type="ORF">Q4441_08175</name>
</gene>
<protein>
    <submittedName>
        <fullName evidence="1">DUF1366 domain-containing protein</fullName>
    </submittedName>
</protein>
<dbReference type="RefSeq" id="WP_303432946.1">
    <property type="nucleotide sequence ID" value="NZ_JAUONO010000009.1"/>
</dbReference>
<proteinExistence type="predicted"/>
<evidence type="ECO:0000313" key="1">
    <source>
        <dbReference type="EMBL" id="MDO6348560.1"/>
    </source>
</evidence>
<dbReference type="InterPro" id="IPR009796">
    <property type="entry name" value="DUF1366"/>
</dbReference>
<evidence type="ECO:0000313" key="2">
    <source>
        <dbReference type="Proteomes" id="UP001170022"/>
    </source>
</evidence>